<accession>A0A484FEV0</accession>
<reference evidence="2" key="2">
    <citation type="journal article" date="2019" name="Mol. Plant Microbe Interact.">
        <title>Genome sequence resources for four phytopathogenic fungi from the Colletotrichum orbiculare species complex.</title>
        <authorList>
            <person name="Gan P."/>
            <person name="Tsushima A."/>
            <person name="Narusaka M."/>
            <person name="Narusaka Y."/>
            <person name="Takano Y."/>
            <person name="Kubo Y."/>
            <person name="Shirasu K."/>
        </authorList>
    </citation>
    <scope>GENOME REANNOTATION</scope>
    <source>
        <strain evidence="2">104-T / ATCC 96160 / CBS 514.97 / LARS 414 / MAFF 240422</strain>
    </source>
</reference>
<keyword evidence="2" id="KW-1185">Reference proteome</keyword>
<gene>
    <name evidence="1" type="ORF">Cob_v010456</name>
</gene>
<dbReference type="AlphaFoldDB" id="A0A484FEV0"/>
<evidence type="ECO:0000313" key="1">
    <source>
        <dbReference type="EMBL" id="TDZ16582.1"/>
    </source>
</evidence>
<sequence>MTAAAGRQWHLGRLPTAIRWHSILRRLQEAIHAENRTGKTHYLLQTDQESPARPAQAMPRMQSFKEQMQSCAALCSLRQERPPLRLH</sequence>
<name>A0A484FEV0_COLOR</name>
<reference evidence="2" key="1">
    <citation type="journal article" date="2013" name="New Phytol.">
        <title>Comparative genomic and transcriptomic analyses reveal the hemibiotrophic stage shift of Colletotrichum fungi.</title>
        <authorList>
            <person name="Gan P."/>
            <person name="Ikeda K."/>
            <person name="Irieda H."/>
            <person name="Narusaka M."/>
            <person name="O'Connell R.J."/>
            <person name="Narusaka Y."/>
            <person name="Takano Y."/>
            <person name="Kubo Y."/>
            <person name="Shirasu K."/>
        </authorList>
    </citation>
    <scope>NUCLEOTIDE SEQUENCE [LARGE SCALE GENOMIC DNA]</scope>
    <source>
        <strain evidence="2">104-T / ATCC 96160 / CBS 514.97 / LARS 414 / MAFF 240422</strain>
    </source>
</reference>
<proteinExistence type="predicted"/>
<dbReference type="Proteomes" id="UP000014480">
    <property type="component" value="Unassembled WGS sequence"/>
</dbReference>
<comment type="caution">
    <text evidence="1">The sequence shown here is derived from an EMBL/GenBank/DDBJ whole genome shotgun (WGS) entry which is preliminary data.</text>
</comment>
<organism evidence="1 2">
    <name type="scientific">Colletotrichum orbiculare (strain 104-T / ATCC 96160 / CBS 514.97 / LARS 414 / MAFF 240422)</name>
    <name type="common">Cucumber anthracnose fungus</name>
    <name type="synonym">Colletotrichum lagenarium</name>
    <dbReference type="NCBI Taxonomy" id="1213857"/>
    <lineage>
        <taxon>Eukaryota</taxon>
        <taxon>Fungi</taxon>
        <taxon>Dikarya</taxon>
        <taxon>Ascomycota</taxon>
        <taxon>Pezizomycotina</taxon>
        <taxon>Sordariomycetes</taxon>
        <taxon>Hypocreomycetidae</taxon>
        <taxon>Glomerellales</taxon>
        <taxon>Glomerellaceae</taxon>
        <taxon>Colletotrichum</taxon>
        <taxon>Colletotrichum orbiculare species complex</taxon>
    </lineage>
</organism>
<dbReference type="EMBL" id="AMCV02000034">
    <property type="protein sequence ID" value="TDZ16582.1"/>
    <property type="molecule type" value="Genomic_DNA"/>
</dbReference>
<protein>
    <submittedName>
        <fullName evidence="1">Uncharacterized protein</fullName>
    </submittedName>
</protein>
<evidence type="ECO:0000313" key="2">
    <source>
        <dbReference type="Proteomes" id="UP000014480"/>
    </source>
</evidence>